<dbReference type="AlphaFoldDB" id="A0A423VZ82"/>
<keyword evidence="3" id="KW-1185">Reference proteome</keyword>
<feature type="region of interest" description="Disordered" evidence="1">
    <location>
        <begin position="1"/>
        <end position="24"/>
    </location>
</feature>
<feature type="region of interest" description="Disordered" evidence="1">
    <location>
        <begin position="425"/>
        <end position="452"/>
    </location>
</feature>
<proteinExistence type="predicted"/>
<comment type="caution">
    <text evidence="2">The sequence shown here is derived from an EMBL/GenBank/DDBJ whole genome shotgun (WGS) entry which is preliminary data.</text>
</comment>
<evidence type="ECO:0000256" key="1">
    <source>
        <dbReference type="SAM" id="MobiDB-lite"/>
    </source>
</evidence>
<name>A0A423VZ82_9PEZI</name>
<accession>A0A423VZ82</accession>
<organism evidence="2 3">
    <name type="scientific">Cytospora leucostoma</name>
    <dbReference type="NCBI Taxonomy" id="1230097"/>
    <lineage>
        <taxon>Eukaryota</taxon>
        <taxon>Fungi</taxon>
        <taxon>Dikarya</taxon>
        <taxon>Ascomycota</taxon>
        <taxon>Pezizomycotina</taxon>
        <taxon>Sordariomycetes</taxon>
        <taxon>Sordariomycetidae</taxon>
        <taxon>Diaporthales</taxon>
        <taxon>Cytosporaceae</taxon>
        <taxon>Cytospora</taxon>
    </lineage>
</organism>
<sequence length="506" mass="52637">MSYILLSVSGSNEEDGSTHKRAGQREKLRLAYRERGQGRERPGEYLLLLLCPRAVINGDGVGGGGGGSIMAITIRLSLAADEMPPQTRPPQRRDEHGRARAQLRVQVEPQARLREEEGLLGDGDESPLPDRRPRQRADVDAVDRDGPLGGVEQAEEGEDDRGLAAPRPAAQDGRLPRLDRQVYTPQGDRGRAVLRRHAGELDEPPRGPAAVRERALPPGLLVTFILLLLGRVLLDLLQPSDGAERDLQVGPRGDQAQERGVGHEDHVQRDADLAARGPAAGAHGERDAGDGDPGDEQAEEEVGGPLGAVERAARHGLGGGARPAEGAEGGGALGGLEEGGGDGGAGPELEEPELPRGAEVGPLDGVDGGGGRGEGEGELGLGGGEEGRLGGELEDLHAEGLGRLGQLLVDQLDVLAEEVEGGAGVAAGEVEERGGRDGLQEPAVEGQARRRGYPEGGGAAVAAFVLGAVAASVQSLSQYEGMLLKKAQRAVQRTMARTLPSPAEVK</sequence>
<feature type="compositionally biased region" description="Basic and acidic residues" evidence="1">
    <location>
        <begin position="430"/>
        <end position="439"/>
    </location>
</feature>
<feature type="compositionally biased region" description="Gly residues" evidence="1">
    <location>
        <begin position="316"/>
        <end position="346"/>
    </location>
</feature>
<feature type="compositionally biased region" description="Low complexity" evidence="1">
    <location>
        <begin position="355"/>
        <end position="365"/>
    </location>
</feature>
<feature type="region of interest" description="Disordered" evidence="1">
    <location>
        <begin position="81"/>
        <end position="190"/>
    </location>
</feature>
<evidence type="ECO:0000313" key="3">
    <source>
        <dbReference type="Proteomes" id="UP000285146"/>
    </source>
</evidence>
<protein>
    <submittedName>
        <fullName evidence="2">Uncharacterized protein</fullName>
    </submittedName>
</protein>
<feature type="compositionally biased region" description="Basic and acidic residues" evidence="1">
    <location>
        <begin position="255"/>
        <end position="273"/>
    </location>
</feature>
<reference evidence="2 3" key="1">
    <citation type="submission" date="2015-09" db="EMBL/GenBank/DDBJ databases">
        <title>Host preference determinants of Valsa canker pathogens revealed by comparative genomics.</title>
        <authorList>
            <person name="Yin Z."/>
            <person name="Huang L."/>
        </authorList>
    </citation>
    <scope>NUCLEOTIDE SEQUENCE [LARGE SCALE GENOMIC DNA]</scope>
    <source>
        <strain evidence="2 3">SXYLt</strain>
    </source>
</reference>
<feature type="compositionally biased region" description="Basic and acidic residues" evidence="1">
    <location>
        <begin position="128"/>
        <end position="146"/>
    </location>
</feature>
<dbReference type="InParanoid" id="A0A423VZ82"/>
<feature type="compositionally biased region" description="Acidic residues" evidence="1">
    <location>
        <begin position="290"/>
        <end position="302"/>
    </location>
</feature>
<feature type="compositionally biased region" description="Acidic residues" evidence="1">
    <location>
        <begin position="118"/>
        <end position="127"/>
    </location>
</feature>
<evidence type="ECO:0000313" key="2">
    <source>
        <dbReference type="EMBL" id="ROV96366.1"/>
    </source>
</evidence>
<dbReference type="EMBL" id="LKEB01000068">
    <property type="protein sequence ID" value="ROV96366.1"/>
    <property type="molecule type" value="Genomic_DNA"/>
</dbReference>
<gene>
    <name evidence="2" type="ORF">VPNG_09066</name>
</gene>
<feature type="region of interest" description="Disordered" evidence="1">
    <location>
        <begin position="243"/>
        <end position="302"/>
    </location>
</feature>
<feature type="compositionally biased region" description="Gly residues" evidence="1">
    <location>
        <begin position="366"/>
        <end position="384"/>
    </location>
</feature>
<dbReference type="Proteomes" id="UP000285146">
    <property type="component" value="Unassembled WGS sequence"/>
</dbReference>
<feature type="region of interest" description="Disordered" evidence="1">
    <location>
        <begin position="316"/>
        <end position="390"/>
    </location>
</feature>